<protein>
    <submittedName>
        <fullName evidence="1">Uncharacterized protein</fullName>
    </submittedName>
</protein>
<sequence>MPSSVLQLRLQSTDRVVADKATVSFAGVHSVHGKFIETYSAEVDRLGDVGDIVVRLPVSQSLWDDVDTPSPSSFEGNVEVELSDALGPVVRGRLDSVQFEFVRQLEPFAEAFSVGDVYPNQLIEISGAGFLRPEEGATVAVIESGSVDTDAGPSRDVSGQEIALRWAGSRDKALVPVDPAVFGVQTASFEVSVYLENQLTDGSTSGRTQTVELSGTIQQPYIARLSPDAGSRGQKITIVGRGLIPTDDEGGYGMLLRYEGTFTPDDPELPSQEFNTTPLRRPPDRIVNEQEAEQSVWYTIEDDRSLTGLGATPGVFEGTITPELFDNWGDQEGIAWQGVFRVLPTKQVVYLKYLPAFSKGLEKYGLRNVEREIRDRVLEVAERDYEGINIDFREAQPDDFIEYAVIELGGPDPSGRNAFGYDNTFNGVAKDTGNLFLGDYLGGVNAQSGEEFNNPYGGIFIESFSFFSPTLNPDSQYTSPAFDRIMKPFMPALDGEPIKGSEWPDGPRREAIADAIHMVGSVIGNTVSHELGHSFGLTYFPEDDIEPTNRFHNQVSGPYIMDPGAERPFEERAELDGQGPARFNDRNYNYLRTHLPAPE</sequence>
<evidence type="ECO:0000313" key="2">
    <source>
        <dbReference type="Proteomes" id="UP000315995"/>
    </source>
</evidence>
<gene>
    <name evidence="1" type="ORF">FIV42_27515</name>
</gene>
<dbReference type="AlphaFoldDB" id="A0A4Y6Q1M0"/>
<dbReference type="RefSeq" id="WP_141200803.1">
    <property type="nucleotide sequence ID" value="NZ_CP041186.1"/>
</dbReference>
<dbReference type="EMBL" id="CP041186">
    <property type="protein sequence ID" value="QDG54359.1"/>
    <property type="molecule type" value="Genomic_DNA"/>
</dbReference>
<organism evidence="1 2">
    <name type="scientific">Persicimonas caeni</name>
    <dbReference type="NCBI Taxonomy" id="2292766"/>
    <lineage>
        <taxon>Bacteria</taxon>
        <taxon>Deltaproteobacteria</taxon>
        <taxon>Bradymonadales</taxon>
        <taxon>Bradymonadaceae</taxon>
        <taxon>Persicimonas</taxon>
    </lineage>
</organism>
<dbReference type="SUPFAM" id="SSF55486">
    <property type="entry name" value="Metalloproteases ('zincins'), catalytic domain"/>
    <property type="match status" value="1"/>
</dbReference>
<keyword evidence="2" id="KW-1185">Reference proteome</keyword>
<accession>A0A4Y6Q1M0</accession>
<dbReference type="Proteomes" id="UP000315995">
    <property type="component" value="Chromosome"/>
</dbReference>
<proteinExistence type="predicted"/>
<name>A0A4Y6Q1M0_PERCE</name>
<reference evidence="1 2" key="1">
    <citation type="submission" date="2019-06" db="EMBL/GenBank/DDBJ databases">
        <title>Persicimonas caeni gen. nov., sp. nov., a predatory bacterium isolated from solar saltern.</title>
        <authorList>
            <person name="Wang S."/>
        </authorList>
    </citation>
    <scope>NUCLEOTIDE SEQUENCE [LARGE SCALE GENOMIC DNA]</scope>
    <source>
        <strain evidence="1 2">YN101</strain>
    </source>
</reference>
<evidence type="ECO:0000313" key="1">
    <source>
        <dbReference type="EMBL" id="QDG54359.1"/>
    </source>
</evidence>